<dbReference type="RefSeq" id="WP_014661349.1">
    <property type="nucleotide sequence ID" value="NC_017737.1"/>
</dbReference>
<dbReference type="STRING" id="182217.HCW_06105"/>
<evidence type="ECO:0000256" key="1">
    <source>
        <dbReference type="ARBA" id="ARBA00000798"/>
    </source>
</evidence>
<feature type="domain" description="PLD phosphodiesterase" evidence="8">
    <location>
        <begin position="120"/>
        <end position="147"/>
    </location>
</feature>
<dbReference type="AlphaFoldDB" id="I0ENG2"/>
<dbReference type="CDD" id="cd09116">
    <property type="entry name" value="PLDc_Nuc_like"/>
    <property type="match status" value="1"/>
</dbReference>
<dbReference type="Proteomes" id="UP000005010">
    <property type="component" value="Chromosome"/>
</dbReference>
<evidence type="ECO:0000256" key="6">
    <source>
        <dbReference type="ARBA" id="ARBA00023098"/>
    </source>
</evidence>
<keyword evidence="10" id="KW-1185">Reference proteome</keyword>
<evidence type="ECO:0000256" key="2">
    <source>
        <dbReference type="ARBA" id="ARBA00008664"/>
    </source>
</evidence>
<evidence type="ECO:0000259" key="8">
    <source>
        <dbReference type="PROSITE" id="PS50035"/>
    </source>
</evidence>
<dbReference type="PANTHER" id="PTHR43856">
    <property type="entry name" value="CARDIOLIPIN HYDROLASE"/>
    <property type="match status" value="1"/>
</dbReference>
<dbReference type="PATRIC" id="fig|182217.3.peg.1292"/>
<sequence length="181" mass="20392">MKNRLKKAVAISMVLGCLGFANAKNSVFFLPYEQREALNALISGINGAKNNIKISIYSFTHKDIAKVIKSVASRGVKVQIIYDYESNHNSRNSTSGYLAKYPNIKACLLRGRMAQRGNNYYGIMHQKMAIIDDKVVFLGSANWSKNAFENNYEVLLKTDDSNVALKARSYFRKMLEKCVGF</sequence>
<comment type="catalytic activity">
    <reaction evidence="1">
        <text>a 1,2-diacyl-sn-glycero-3-phosphocholine + H2O = a 1,2-diacyl-sn-glycero-3-phosphate + choline + H(+)</text>
        <dbReference type="Rhea" id="RHEA:14445"/>
        <dbReference type="ChEBI" id="CHEBI:15354"/>
        <dbReference type="ChEBI" id="CHEBI:15377"/>
        <dbReference type="ChEBI" id="CHEBI:15378"/>
        <dbReference type="ChEBI" id="CHEBI:57643"/>
        <dbReference type="ChEBI" id="CHEBI:58608"/>
        <dbReference type="EC" id="3.1.4.4"/>
    </reaction>
</comment>
<dbReference type="eggNOG" id="COG1502">
    <property type="taxonomic scope" value="Bacteria"/>
</dbReference>
<dbReference type="GO" id="GO:0016042">
    <property type="term" value="P:lipid catabolic process"/>
    <property type="evidence" value="ECO:0007669"/>
    <property type="project" value="UniProtKB-KW"/>
</dbReference>
<dbReference type="SMART" id="SM00155">
    <property type="entry name" value="PLDc"/>
    <property type="match status" value="1"/>
</dbReference>
<proteinExistence type="inferred from homology"/>
<comment type="similarity">
    <text evidence="2">Belongs to the phospholipase D family.</text>
</comment>
<dbReference type="PANTHER" id="PTHR43856:SF1">
    <property type="entry name" value="MITOCHONDRIAL CARDIOLIPIN HYDROLASE"/>
    <property type="match status" value="1"/>
</dbReference>
<dbReference type="PROSITE" id="PS50035">
    <property type="entry name" value="PLD"/>
    <property type="match status" value="1"/>
</dbReference>
<evidence type="ECO:0000256" key="4">
    <source>
        <dbReference type="ARBA" id="ARBA00022801"/>
    </source>
</evidence>
<keyword evidence="5" id="KW-0442">Lipid degradation</keyword>
<dbReference type="SUPFAM" id="SSF56024">
    <property type="entry name" value="Phospholipase D/nuclease"/>
    <property type="match status" value="1"/>
</dbReference>
<evidence type="ECO:0000313" key="10">
    <source>
        <dbReference type="Proteomes" id="UP000005010"/>
    </source>
</evidence>
<dbReference type="GO" id="GO:0004630">
    <property type="term" value="F:phospholipase D activity"/>
    <property type="evidence" value="ECO:0007669"/>
    <property type="project" value="UniProtKB-EC"/>
</dbReference>
<dbReference type="InterPro" id="IPR001736">
    <property type="entry name" value="PLipase_D/transphosphatidylase"/>
</dbReference>
<keyword evidence="6" id="KW-0443">Lipid metabolism</keyword>
<dbReference type="GO" id="GO:0006793">
    <property type="term" value="P:phosphorus metabolic process"/>
    <property type="evidence" value="ECO:0007669"/>
    <property type="project" value="UniProtKB-ARBA"/>
</dbReference>
<evidence type="ECO:0000313" key="9">
    <source>
        <dbReference type="EMBL" id="AFI04481.1"/>
    </source>
</evidence>
<dbReference type="GO" id="GO:0016891">
    <property type="term" value="F:RNA endonuclease activity producing 5'-phosphomonoesters, hydrolytic mechanism"/>
    <property type="evidence" value="ECO:0007669"/>
    <property type="project" value="TreeGrafter"/>
</dbReference>
<protein>
    <recommendedName>
        <fullName evidence="3">phospholipase D</fullName>
        <ecNumber evidence="3">3.1.4.4</ecNumber>
    </recommendedName>
</protein>
<dbReference type="InterPro" id="IPR025202">
    <property type="entry name" value="PLD-like_dom"/>
</dbReference>
<dbReference type="Pfam" id="PF13091">
    <property type="entry name" value="PLDc_2"/>
    <property type="match status" value="1"/>
</dbReference>
<keyword evidence="7" id="KW-0732">Signal</keyword>
<dbReference type="InterPro" id="IPR051406">
    <property type="entry name" value="PLD_domain"/>
</dbReference>
<feature type="signal peptide" evidence="7">
    <location>
        <begin position="1"/>
        <end position="23"/>
    </location>
</feature>
<gene>
    <name evidence="9" type="ordered locus">HCW_06105</name>
</gene>
<dbReference type="HOGENOM" id="CLU_080814_2_2_7"/>
<evidence type="ECO:0000256" key="5">
    <source>
        <dbReference type="ARBA" id="ARBA00022963"/>
    </source>
</evidence>
<evidence type="ECO:0000256" key="7">
    <source>
        <dbReference type="SAM" id="SignalP"/>
    </source>
</evidence>
<dbReference type="EMBL" id="CP003479">
    <property type="protein sequence ID" value="AFI04481.1"/>
    <property type="molecule type" value="Genomic_DNA"/>
</dbReference>
<dbReference type="Gene3D" id="3.30.870.10">
    <property type="entry name" value="Endonuclease Chain A"/>
    <property type="match status" value="1"/>
</dbReference>
<name>I0ENG2_HELC0</name>
<dbReference type="KEGG" id="hce:HCW_06105"/>
<evidence type="ECO:0000256" key="3">
    <source>
        <dbReference type="ARBA" id="ARBA00012027"/>
    </source>
</evidence>
<dbReference type="NCBIfam" id="NF010491">
    <property type="entry name" value="PRK13912.1-2"/>
    <property type="match status" value="1"/>
</dbReference>
<dbReference type="EC" id="3.1.4.4" evidence="3"/>
<reference evidence="10" key="1">
    <citation type="submission" date="2012-04" db="EMBL/GenBank/DDBJ databases">
        <title>Complete genome sequence of Helicobacter cetorum strain MIT 00-7128.</title>
        <authorList>
            <person name="Kersulyte D."/>
            <person name="Berg D.E."/>
        </authorList>
    </citation>
    <scope>NUCLEOTIDE SEQUENCE [LARGE SCALE GENOMIC DNA]</scope>
    <source>
        <strain evidence="10">MIT 00-7128</strain>
    </source>
</reference>
<feature type="chain" id="PRO_5003625662" description="phospholipase D" evidence="7">
    <location>
        <begin position="24"/>
        <end position="181"/>
    </location>
</feature>
<accession>I0ENG2</accession>
<keyword evidence="4" id="KW-0378">Hydrolase</keyword>
<organism evidence="9 10">
    <name type="scientific">Helicobacter cetorum (strain ATCC BAA-429 / MIT 00-7128)</name>
    <dbReference type="NCBI Taxonomy" id="182217"/>
    <lineage>
        <taxon>Bacteria</taxon>
        <taxon>Pseudomonadati</taxon>
        <taxon>Campylobacterota</taxon>
        <taxon>Epsilonproteobacteria</taxon>
        <taxon>Campylobacterales</taxon>
        <taxon>Helicobacteraceae</taxon>
        <taxon>Helicobacter</taxon>
    </lineage>
</organism>